<feature type="domain" description="Sporulation stage II protein D amidase enhancer LytB N-terminal" evidence="2">
    <location>
        <begin position="132"/>
        <end position="224"/>
    </location>
</feature>
<dbReference type="PANTHER" id="PTHR30032:SF4">
    <property type="entry name" value="AMIDASE ENHANCER"/>
    <property type="match status" value="1"/>
</dbReference>
<keyword evidence="1" id="KW-1133">Transmembrane helix</keyword>
<reference evidence="3" key="1">
    <citation type="journal article" date="2022" name="Genome Biol. Evol.">
        <title>A New Gene Family Diagnostic for Intracellular Biomineralization of Amorphous Ca Carbonates by Cyanobacteria.</title>
        <authorList>
            <person name="Benzerara K."/>
            <person name="Duprat E."/>
            <person name="Bitard-Feildel T."/>
            <person name="Caumes G."/>
            <person name="Cassier-Chauvat C."/>
            <person name="Chauvat F."/>
            <person name="Dezi M."/>
            <person name="Diop S.I."/>
            <person name="Gaschignard G."/>
            <person name="Gorgen S."/>
            <person name="Gugger M."/>
            <person name="Lopez-Garcia P."/>
            <person name="Millet M."/>
            <person name="Skouri-Panet F."/>
            <person name="Moreira D."/>
            <person name="Callebaut I."/>
        </authorList>
    </citation>
    <scope>NUCLEOTIDE SEQUENCE</scope>
    <source>
        <strain evidence="3">G9</strain>
    </source>
</reference>
<proteinExistence type="predicted"/>
<name>A0ABT6EXM3_9SYNE</name>
<evidence type="ECO:0000313" key="4">
    <source>
        <dbReference type="Proteomes" id="UP001154265"/>
    </source>
</evidence>
<dbReference type="Proteomes" id="UP001154265">
    <property type="component" value="Unassembled WGS sequence"/>
</dbReference>
<keyword evidence="1" id="KW-0812">Transmembrane</keyword>
<protein>
    <submittedName>
        <fullName evidence="3">SpoIID/LytB domain-containing protein</fullName>
    </submittedName>
</protein>
<dbReference type="NCBIfam" id="TIGR02669">
    <property type="entry name" value="SpoIID_LytB"/>
    <property type="match status" value="1"/>
</dbReference>
<accession>A0ABT6EXM3</accession>
<evidence type="ECO:0000313" key="3">
    <source>
        <dbReference type="EMBL" id="MDG2989991.1"/>
    </source>
</evidence>
<comment type="caution">
    <text evidence="3">The sequence shown here is derived from an EMBL/GenBank/DDBJ whole genome shotgun (WGS) entry which is preliminary data.</text>
</comment>
<dbReference type="InterPro" id="IPR051922">
    <property type="entry name" value="Bact_Sporulation_Assoc"/>
</dbReference>
<gene>
    <name evidence="3" type="ORF">L3556_03440</name>
</gene>
<dbReference type="InterPro" id="IPR013693">
    <property type="entry name" value="SpoIID/LytB_N"/>
</dbReference>
<keyword evidence="1" id="KW-0472">Membrane</keyword>
<dbReference type="Pfam" id="PF08486">
    <property type="entry name" value="SpoIID"/>
    <property type="match status" value="1"/>
</dbReference>
<evidence type="ECO:0000256" key="1">
    <source>
        <dbReference type="SAM" id="Phobius"/>
    </source>
</evidence>
<reference evidence="3" key="2">
    <citation type="submission" date="2022-01" db="EMBL/GenBank/DDBJ databases">
        <authorList>
            <person name="Zivanovic Y."/>
            <person name="Moreira D."/>
            <person name="Lopez-Garcia P."/>
        </authorList>
    </citation>
    <scope>NUCLEOTIDE SEQUENCE</scope>
    <source>
        <strain evidence="3">G9</strain>
    </source>
</reference>
<sequence length="401" mass="43844">MLRILWITQLNFKNLNVRPKTAFSSFGVGLLFWLALIWQLPALAVELRVAIVEAARQVRVGSSTSARLRDHSGQVVSTLGARQGLTATLSGGQIQVGGVRSPRVWLQPDDGGYVQIGDRWYRGRVQLVSTSRGLAAINYVHLEDYLPSVVGKEMYVSWPQEALKAQAVASRSFVLFRRDRELRRGNTLYDVGATVTHQVYPGVSSEAPSTLAAVAATRGQVLTHHGQIIESVFHASAGGHTENSEHVWSGAVPYLRAVPDFDQAAPNYQWTVRFTAAQMRQRIPGIGNILALRPAQTTPNGRIISMQVVGDAGSRTITGAELRRVLGLRSTLLMVNPELGLMADSQQRSPTPVAFQIIGRGHGHGLGMSQWGALALANQGYSYDQILRHYYQGVQLSSLGY</sequence>
<keyword evidence="4" id="KW-1185">Reference proteome</keyword>
<organism evidence="3 4">
    <name type="scientific">Candidatus Synechococcus calcipolaris G9</name>
    <dbReference type="NCBI Taxonomy" id="1497997"/>
    <lineage>
        <taxon>Bacteria</taxon>
        <taxon>Bacillati</taxon>
        <taxon>Cyanobacteriota</taxon>
        <taxon>Cyanophyceae</taxon>
        <taxon>Synechococcales</taxon>
        <taxon>Synechococcaceae</taxon>
        <taxon>Synechococcus</taxon>
    </lineage>
</organism>
<feature type="transmembrane region" description="Helical" evidence="1">
    <location>
        <begin position="21"/>
        <end position="40"/>
    </location>
</feature>
<dbReference type="InterPro" id="IPR013486">
    <property type="entry name" value="SpoIID/LytB"/>
</dbReference>
<dbReference type="RefSeq" id="WP_277865915.1">
    <property type="nucleotide sequence ID" value="NZ_JAKKUT010000002.1"/>
</dbReference>
<evidence type="ECO:0000259" key="2">
    <source>
        <dbReference type="Pfam" id="PF08486"/>
    </source>
</evidence>
<dbReference type="EMBL" id="JAKKUT010000002">
    <property type="protein sequence ID" value="MDG2989991.1"/>
    <property type="molecule type" value="Genomic_DNA"/>
</dbReference>
<dbReference type="PANTHER" id="PTHR30032">
    <property type="entry name" value="N-ACETYLMURAMOYL-L-ALANINE AMIDASE-RELATED"/>
    <property type="match status" value="1"/>
</dbReference>